<dbReference type="AlphaFoldDB" id="A0A9P0AE01"/>
<reference evidence="2" key="1">
    <citation type="submission" date="2021-12" db="EMBL/GenBank/DDBJ databases">
        <authorList>
            <person name="King R."/>
        </authorList>
    </citation>
    <scope>NUCLEOTIDE SEQUENCE</scope>
</reference>
<dbReference type="GO" id="GO:0004556">
    <property type="term" value="F:alpha-amylase activity"/>
    <property type="evidence" value="ECO:0007669"/>
    <property type="project" value="TreeGrafter"/>
</dbReference>
<dbReference type="PANTHER" id="PTHR10357:SF179">
    <property type="entry name" value="NEUTRAL AND BASIC AMINO ACID TRANSPORT PROTEIN RBAT"/>
    <property type="match status" value="1"/>
</dbReference>
<sequence length="302" mass="35409">MGIETIWIQPFYRSPMADLGYDVSDFREIDPIFGTMEHFKRLLKEIHSRVMRFWLDLGVDGFRIDAVMFLVEAAHLEDEPFYSLSKQSHSLGDSYPYPYPYPSPYGEDEYSKMNHIYTINQPETYEITHEWRVFLDEYSSKNNKTIIMCSEAYTDMGHLMKYFGFTINSRPWLPLHPDYVYKNVAAQLKESESHLKIFKRLMELRKSPIIKDGELDTCPLSKWVFMYVRKLEGHPLVLVVVNMGSETESVCAKICSDYLPDVMKVHTASVNSGYRIGKQSSLPNIHADLREKERRRSQNEDR</sequence>
<feature type="domain" description="Glycosyl hydrolase family 13 catalytic" evidence="1">
    <location>
        <begin position="1"/>
        <end position="52"/>
    </location>
</feature>
<evidence type="ECO:0000313" key="3">
    <source>
        <dbReference type="Proteomes" id="UP001152759"/>
    </source>
</evidence>
<name>A0A9P0AE01_BEMTA</name>
<evidence type="ECO:0000313" key="2">
    <source>
        <dbReference type="EMBL" id="CAH0389256.1"/>
    </source>
</evidence>
<accession>A0A9P0AE01</accession>
<dbReference type="PANTHER" id="PTHR10357">
    <property type="entry name" value="ALPHA-AMYLASE FAMILY MEMBER"/>
    <property type="match status" value="1"/>
</dbReference>
<dbReference type="Gene3D" id="3.20.20.80">
    <property type="entry name" value="Glycosidases"/>
    <property type="match status" value="2"/>
</dbReference>
<proteinExistence type="predicted"/>
<dbReference type="InterPro" id="IPR006047">
    <property type="entry name" value="GH13_cat_dom"/>
</dbReference>
<dbReference type="SUPFAM" id="SSF51445">
    <property type="entry name" value="(Trans)glycosidases"/>
    <property type="match status" value="1"/>
</dbReference>
<dbReference type="Proteomes" id="UP001152759">
    <property type="component" value="Chromosome 4"/>
</dbReference>
<evidence type="ECO:0000259" key="1">
    <source>
        <dbReference type="Pfam" id="PF00128"/>
    </source>
</evidence>
<dbReference type="GO" id="GO:0009313">
    <property type="term" value="P:oligosaccharide catabolic process"/>
    <property type="evidence" value="ECO:0007669"/>
    <property type="project" value="TreeGrafter"/>
</dbReference>
<protein>
    <recommendedName>
        <fullName evidence="1">Glycosyl hydrolase family 13 catalytic domain-containing protein</fullName>
    </recommendedName>
</protein>
<dbReference type="InterPro" id="IPR017853">
    <property type="entry name" value="GH"/>
</dbReference>
<dbReference type="Pfam" id="PF00128">
    <property type="entry name" value="Alpha-amylase"/>
    <property type="match status" value="2"/>
</dbReference>
<dbReference type="EMBL" id="OU963865">
    <property type="protein sequence ID" value="CAH0389256.1"/>
    <property type="molecule type" value="Genomic_DNA"/>
</dbReference>
<organism evidence="2 3">
    <name type="scientific">Bemisia tabaci</name>
    <name type="common">Sweetpotato whitefly</name>
    <name type="synonym">Aleurodes tabaci</name>
    <dbReference type="NCBI Taxonomy" id="7038"/>
    <lineage>
        <taxon>Eukaryota</taxon>
        <taxon>Metazoa</taxon>
        <taxon>Ecdysozoa</taxon>
        <taxon>Arthropoda</taxon>
        <taxon>Hexapoda</taxon>
        <taxon>Insecta</taxon>
        <taxon>Pterygota</taxon>
        <taxon>Neoptera</taxon>
        <taxon>Paraneoptera</taxon>
        <taxon>Hemiptera</taxon>
        <taxon>Sternorrhyncha</taxon>
        <taxon>Aleyrodoidea</taxon>
        <taxon>Aleyrodidae</taxon>
        <taxon>Aleyrodinae</taxon>
        <taxon>Bemisia</taxon>
    </lineage>
</organism>
<feature type="domain" description="Glycosyl hydrolase family 13 catalytic" evidence="1">
    <location>
        <begin position="163"/>
        <end position="213"/>
    </location>
</feature>
<keyword evidence="3" id="KW-1185">Reference proteome</keyword>
<gene>
    <name evidence="2" type="ORF">BEMITA_LOCUS8103</name>
</gene>